<feature type="non-terminal residue" evidence="3">
    <location>
        <position position="1"/>
    </location>
</feature>
<dbReference type="PANTHER" id="PTHR43873:SF1">
    <property type="entry name" value="COBYRINATE A,C-DIAMIDE SYNTHASE"/>
    <property type="match status" value="1"/>
</dbReference>
<dbReference type="InterPro" id="IPR004484">
    <property type="entry name" value="CbiA/CobB_synth"/>
</dbReference>
<dbReference type="Pfam" id="PF07685">
    <property type="entry name" value="GATase_3"/>
    <property type="match status" value="1"/>
</dbReference>
<keyword evidence="4" id="KW-1185">Reference proteome</keyword>
<dbReference type="PROSITE" id="PS51274">
    <property type="entry name" value="GATASE_COBBQ"/>
    <property type="match status" value="1"/>
</dbReference>
<dbReference type="PANTHER" id="PTHR43873">
    <property type="entry name" value="COBYRINATE A,C-DIAMIDE SYNTHASE"/>
    <property type="match status" value="1"/>
</dbReference>
<proteinExistence type="predicted"/>
<dbReference type="Gene3D" id="3.40.50.880">
    <property type="match status" value="1"/>
</dbReference>
<keyword evidence="1" id="KW-0315">Glutamine amidotransferase</keyword>
<comment type="caution">
    <text evidence="3">The sequence shown here is derived from an EMBL/GenBank/DDBJ whole genome shotgun (WGS) entry which is preliminary data.</text>
</comment>
<dbReference type="SUPFAM" id="SSF52317">
    <property type="entry name" value="Class I glutamine amidotransferase-like"/>
    <property type="match status" value="1"/>
</dbReference>
<reference evidence="3 4" key="1">
    <citation type="submission" date="2022-10" db="EMBL/GenBank/DDBJ databases">
        <title>Identification of biosynthetic pathway for the production of the potent trypsin inhibitor radiosumin.</title>
        <authorList>
            <person name="Fewer D.P."/>
            <person name="Delbaje E."/>
            <person name="Ouyang X."/>
            <person name="Agostino P.D."/>
            <person name="Wahlsten M."/>
            <person name="Jokela J."/>
            <person name="Permi P."/>
            <person name="Haapaniemi E."/>
            <person name="Koistinen H."/>
        </authorList>
    </citation>
    <scope>NUCLEOTIDE SEQUENCE [LARGE SCALE GENOMIC DNA]</scope>
    <source>
        <strain evidence="3 4">NIES-515</strain>
    </source>
</reference>
<organism evidence="3 4">
    <name type="scientific">Plectonema radiosum NIES-515</name>
    <dbReference type="NCBI Taxonomy" id="2986073"/>
    <lineage>
        <taxon>Bacteria</taxon>
        <taxon>Bacillati</taxon>
        <taxon>Cyanobacteriota</taxon>
        <taxon>Cyanophyceae</taxon>
        <taxon>Oscillatoriophycideae</taxon>
        <taxon>Oscillatoriales</taxon>
        <taxon>Microcoleaceae</taxon>
        <taxon>Plectonema</taxon>
    </lineage>
</organism>
<dbReference type="EMBL" id="JAOWRF010000374">
    <property type="protein sequence ID" value="MCV3217018.1"/>
    <property type="molecule type" value="Genomic_DNA"/>
</dbReference>
<feature type="domain" description="CobB/CobQ-like glutamine amidotransferase" evidence="2">
    <location>
        <begin position="4"/>
        <end position="193"/>
    </location>
</feature>
<gene>
    <name evidence="3" type="ORF">OGM63_26515</name>
</gene>
<dbReference type="Proteomes" id="UP001526143">
    <property type="component" value="Unassembled WGS sequence"/>
</dbReference>
<protein>
    <submittedName>
        <fullName evidence="3">Cobyrinic acid a,c-diamide synthase</fullName>
    </submittedName>
</protein>
<evidence type="ECO:0000256" key="1">
    <source>
        <dbReference type="ARBA" id="ARBA00022962"/>
    </source>
</evidence>
<name>A0ABT3B6J9_9CYAN</name>
<sequence>PLRLAVARDRAFNFYYQDNLDLLQQLGAELIFWSPLFDTELPQNIQGMYFGGGFPEVFAQQLAENTSARAAVKCAIIAGIPTIAECGGLMYLCEEIVDFEGKSWSMVGVLPTTSVMGGRLTLGYRRAVALQDNLLVDAGGTIYGHEFHRSRLIPEPNLPLFQTYRCDSEEATGDEGWNFPMNLYASYIHMHWGACPEIPQRFLKNCFLYGI</sequence>
<dbReference type="InterPro" id="IPR011698">
    <property type="entry name" value="GATase_3"/>
</dbReference>
<evidence type="ECO:0000259" key="2">
    <source>
        <dbReference type="Pfam" id="PF07685"/>
    </source>
</evidence>
<dbReference type="CDD" id="cd03130">
    <property type="entry name" value="GATase1_CobB"/>
    <property type="match status" value="1"/>
</dbReference>
<accession>A0ABT3B6J9</accession>
<evidence type="ECO:0000313" key="3">
    <source>
        <dbReference type="EMBL" id="MCV3217018.1"/>
    </source>
</evidence>
<evidence type="ECO:0000313" key="4">
    <source>
        <dbReference type="Proteomes" id="UP001526143"/>
    </source>
</evidence>
<dbReference type="InterPro" id="IPR029062">
    <property type="entry name" value="Class_I_gatase-like"/>
</dbReference>